<dbReference type="EMBL" id="JAWRVE010000162">
    <property type="protein sequence ID" value="KAL1852342.1"/>
    <property type="molecule type" value="Genomic_DNA"/>
</dbReference>
<accession>A0ABR3W3H7</accession>
<comment type="caution">
    <text evidence="1">The sequence shown here is derived from an EMBL/GenBank/DDBJ whole genome shotgun (WGS) entry which is preliminary data.</text>
</comment>
<keyword evidence="2" id="KW-1185">Reference proteome</keyword>
<organism evidence="1 2">
    <name type="scientific">Diaporthe australafricana</name>
    <dbReference type="NCBI Taxonomy" id="127596"/>
    <lineage>
        <taxon>Eukaryota</taxon>
        <taxon>Fungi</taxon>
        <taxon>Dikarya</taxon>
        <taxon>Ascomycota</taxon>
        <taxon>Pezizomycotina</taxon>
        <taxon>Sordariomycetes</taxon>
        <taxon>Sordariomycetidae</taxon>
        <taxon>Diaporthales</taxon>
        <taxon>Diaporthaceae</taxon>
        <taxon>Diaporthe</taxon>
    </lineage>
</organism>
<reference evidence="1 2" key="1">
    <citation type="journal article" date="2024" name="IMA Fungus">
        <title>IMA Genome - F19 : A genome assembly and annotation guide to empower mycologists, including annotated draft genome sequences of Ceratocystis pirilliformis, Diaporthe australafricana, Fusarium ophioides, Paecilomyces lecythidis, and Sporothrix stenoceras.</title>
        <authorList>
            <person name="Aylward J."/>
            <person name="Wilson A.M."/>
            <person name="Visagie C.M."/>
            <person name="Spraker J."/>
            <person name="Barnes I."/>
            <person name="Buitendag C."/>
            <person name="Ceriani C."/>
            <person name="Del Mar Angel L."/>
            <person name="du Plessis D."/>
            <person name="Fuchs T."/>
            <person name="Gasser K."/>
            <person name="Kramer D."/>
            <person name="Li W."/>
            <person name="Munsamy K."/>
            <person name="Piso A."/>
            <person name="Price J.L."/>
            <person name="Sonnekus B."/>
            <person name="Thomas C."/>
            <person name="van der Nest A."/>
            <person name="van Dijk A."/>
            <person name="van Heerden A."/>
            <person name="van Vuuren N."/>
            <person name="Yilmaz N."/>
            <person name="Duong T.A."/>
            <person name="van der Merwe N.A."/>
            <person name="Wingfield M.J."/>
            <person name="Wingfield B.D."/>
        </authorList>
    </citation>
    <scope>NUCLEOTIDE SEQUENCE [LARGE SCALE GENOMIC DNA]</scope>
    <source>
        <strain evidence="1 2">CMW 18300</strain>
    </source>
</reference>
<protein>
    <submittedName>
        <fullName evidence="1">Uncharacterized protein</fullName>
    </submittedName>
</protein>
<proteinExistence type="predicted"/>
<sequence length="535" mass="59253">MGSISDDSTAGNRNHCWNRLFTVQPSEPVSSAYMQKYSSIPLGPYFWGAEHASGQMKPFPRHSGSVEARSLVGDGGVDDCSRVIDEALAAMARIFNSIDNPDPDSRIGLVKLRLSSELSEWKRKQESVLPAKGKGLLRASDKVIDLVNGQDWPPPLLTNNTLFGVGWSNIMNGAYDPQVLYSNYCVDMAFFYEHGFNRIFPEFEPLFETSLNDPHALGTFAGPERRAGARDGLRYIRGKVALEHKYLPYLSGVSARFDRRTAQCIMFGESSLMGLAAEAGARGHDAPATMSDLIFSSPGTDVVDVGSDIGNSEIMNSLLNTADITETAGGVVSEDVLRTVYDAYSHTCARMLTQRWNTPAAAMSSLLVVWHIHNDRHMFLRRALLGYGKVRREGPIMREADVDEAFDDDYHTTGFSRSLENACDGAETCDQAAEVINGHERRELLQLLWGLLVTRPLAYVRAGVVNPDREVELGRDLHVTLAQCWHDGLVYEMSWLISHASFHSWQVNFLMEAAMWGSFLDDGTLAGKLDRAESV</sequence>
<dbReference type="Proteomes" id="UP001583177">
    <property type="component" value="Unassembled WGS sequence"/>
</dbReference>
<evidence type="ECO:0000313" key="1">
    <source>
        <dbReference type="EMBL" id="KAL1852342.1"/>
    </source>
</evidence>
<evidence type="ECO:0000313" key="2">
    <source>
        <dbReference type="Proteomes" id="UP001583177"/>
    </source>
</evidence>
<name>A0ABR3W3H7_9PEZI</name>
<gene>
    <name evidence="1" type="ORF">Daus18300_012237</name>
</gene>